<gene>
    <name evidence="2" type="ORF">GSTUM_00006742001</name>
</gene>
<accession>D5GF63</accession>
<evidence type="ECO:0000256" key="1">
    <source>
        <dbReference type="SAM" id="MobiDB-lite"/>
    </source>
</evidence>
<protein>
    <submittedName>
        <fullName evidence="2">(Perigord truffle) hypothetical protein</fullName>
    </submittedName>
</protein>
<name>D5GF63_TUBMM</name>
<proteinExistence type="predicted"/>
<feature type="region of interest" description="Disordered" evidence="1">
    <location>
        <begin position="43"/>
        <end position="73"/>
    </location>
</feature>
<organism evidence="2 3">
    <name type="scientific">Tuber melanosporum (strain Mel28)</name>
    <name type="common">Perigord black truffle</name>
    <dbReference type="NCBI Taxonomy" id="656061"/>
    <lineage>
        <taxon>Eukaryota</taxon>
        <taxon>Fungi</taxon>
        <taxon>Dikarya</taxon>
        <taxon>Ascomycota</taxon>
        <taxon>Pezizomycotina</taxon>
        <taxon>Pezizomycetes</taxon>
        <taxon>Pezizales</taxon>
        <taxon>Tuberaceae</taxon>
        <taxon>Tuber</taxon>
    </lineage>
</organism>
<feature type="compositionally biased region" description="Polar residues" evidence="1">
    <location>
        <begin position="43"/>
        <end position="57"/>
    </location>
</feature>
<sequence length="134" mass="15381">MAYTQLLRFPAPRASKRKYSLPTQVHPLPKRVKQTYPIYSSSSNAKDFPISNPSGNTPAPHLTSLRTPAEQSRMRQITSRIHHLQKQSAPESHVGALHPYIWRPSEEEVTLESYRYPIRSNGAFQSWEILRATE</sequence>
<dbReference type="HOGENOM" id="CLU_1897707_0_0_1"/>
<dbReference type="KEGG" id="tml:GSTUM_00006742001"/>
<evidence type="ECO:0000313" key="2">
    <source>
        <dbReference type="EMBL" id="CAZ83156.1"/>
    </source>
</evidence>
<dbReference type="AlphaFoldDB" id="D5GF63"/>
<keyword evidence="3" id="KW-1185">Reference proteome</keyword>
<evidence type="ECO:0000313" key="3">
    <source>
        <dbReference type="Proteomes" id="UP000006911"/>
    </source>
</evidence>
<reference evidence="2 3" key="1">
    <citation type="journal article" date="2010" name="Nature">
        <title>Perigord black truffle genome uncovers evolutionary origins and mechanisms of symbiosis.</title>
        <authorList>
            <person name="Martin F."/>
            <person name="Kohler A."/>
            <person name="Murat C."/>
            <person name="Balestrini R."/>
            <person name="Coutinho P.M."/>
            <person name="Jaillon O."/>
            <person name="Montanini B."/>
            <person name="Morin E."/>
            <person name="Noel B."/>
            <person name="Percudani R."/>
            <person name="Porcel B."/>
            <person name="Rubini A."/>
            <person name="Amicucci A."/>
            <person name="Amselem J."/>
            <person name="Anthouard V."/>
            <person name="Arcioni S."/>
            <person name="Artiguenave F."/>
            <person name="Aury J.M."/>
            <person name="Ballario P."/>
            <person name="Bolchi A."/>
            <person name="Brenna A."/>
            <person name="Brun A."/>
            <person name="Buee M."/>
            <person name="Cantarel B."/>
            <person name="Chevalier G."/>
            <person name="Couloux A."/>
            <person name="Da Silva C."/>
            <person name="Denoeud F."/>
            <person name="Duplessis S."/>
            <person name="Ghignone S."/>
            <person name="Hilselberger B."/>
            <person name="Iotti M."/>
            <person name="Marcais B."/>
            <person name="Mello A."/>
            <person name="Miranda M."/>
            <person name="Pacioni G."/>
            <person name="Quesneville H."/>
            <person name="Riccioni C."/>
            <person name="Ruotolo R."/>
            <person name="Splivallo R."/>
            <person name="Stocchi V."/>
            <person name="Tisserant E."/>
            <person name="Viscomi A.R."/>
            <person name="Zambonelli A."/>
            <person name="Zampieri E."/>
            <person name="Henrissat B."/>
            <person name="Lebrun M.H."/>
            <person name="Paolocci F."/>
            <person name="Bonfante P."/>
            <person name="Ottonello S."/>
            <person name="Wincker P."/>
        </authorList>
    </citation>
    <scope>NUCLEOTIDE SEQUENCE [LARGE SCALE GENOMIC DNA]</scope>
    <source>
        <strain evidence="2 3">Mel28</strain>
    </source>
</reference>
<dbReference type="InParanoid" id="D5GF63"/>
<feature type="compositionally biased region" description="Polar residues" evidence="1">
    <location>
        <begin position="64"/>
        <end position="73"/>
    </location>
</feature>
<dbReference type="Proteomes" id="UP000006911">
    <property type="component" value="Unassembled WGS sequence"/>
</dbReference>
<dbReference type="EMBL" id="FN430208">
    <property type="protein sequence ID" value="CAZ83156.1"/>
    <property type="molecule type" value="Genomic_DNA"/>
</dbReference>